<organism evidence="1 2">
    <name type="scientific">Racocetra persica</name>
    <dbReference type="NCBI Taxonomy" id="160502"/>
    <lineage>
        <taxon>Eukaryota</taxon>
        <taxon>Fungi</taxon>
        <taxon>Fungi incertae sedis</taxon>
        <taxon>Mucoromycota</taxon>
        <taxon>Glomeromycotina</taxon>
        <taxon>Glomeromycetes</taxon>
        <taxon>Diversisporales</taxon>
        <taxon>Gigasporaceae</taxon>
        <taxon>Racocetra</taxon>
    </lineage>
</organism>
<evidence type="ECO:0000313" key="2">
    <source>
        <dbReference type="Proteomes" id="UP000789920"/>
    </source>
</evidence>
<gene>
    <name evidence="1" type="ORF">RPERSI_LOCUS34431</name>
</gene>
<sequence>AKYHELIMNLEPKILIIEEAAETVESHIITALTPSIEHLILIGDHKQLRPNISVHELAEKH</sequence>
<dbReference type="EMBL" id="CAJVQC010153930">
    <property type="protein sequence ID" value="CAG8847015.1"/>
    <property type="molecule type" value="Genomic_DNA"/>
</dbReference>
<accession>A0ACA9SRG2</accession>
<dbReference type="Proteomes" id="UP000789920">
    <property type="component" value="Unassembled WGS sequence"/>
</dbReference>
<name>A0ACA9SRG2_9GLOM</name>
<protein>
    <submittedName>
        <fullName evidence="1">6234_t:CDS:1</fullName>
    </submittedName>
</protein>
<reference evidence="1" key="1">
    <citation type="submission" date="2021-06" db="EMBL/GenBank/DDBJ databases">
        <authorList>
            <person name="Kallberg Y."/>
            <person name="Tangrot J."/>
            <person name="Rosling A."/>
        </authorList>
    </citation>
    <scope>NUCLEOTIDE SEQUENCE</scope>
    <source>
        <strain evidence="1">MA461A</strain>
    </source>
</reference>
<comment type="caution">
    <text evidence="1">The sequence shown here is derived from an EMBL/GenBank/DDBJ whole genome shotgun (WGS) entry which is preliminary data.</text>
</comment>
<proteinExistence type="predicted"/>
<feature type="non-terminal residue" evidence="1">
    <location>
        <position position="61"/>
    </location>
</feature>
<evidence type="ECO:0000313" key="1">
    <source>
        <dbReference type="EMBL" id="CAG8847015.1"/>
    </source>
</evidence>
<keyword evidence="2" id="KW-1185">Reference proteome</keyword>
<feature type="non-terminal residue" evidence="1">
    <location>
        <position position="1"/>
    </location>
</feature>